<evidence type="ECO:0000313" key="2">
    <source>
        <dbReference type="EMBL" id="SQH77695.1"/>
    </source>
</evidence>
<dbReference type="InterPro" id="IPR002346">
    <property type="entry name" value="Mopterin_DH_FAD-bd"/>
</dbReference>
<dbReference type="PANTHER" id="PTHR42659:SF9">
    <property type="entry name" value="XANTHINE DEHYDROGENASE FAD-BINDING SUBUNIT XDHB-RELATED"/>
    <property type="match status" value="1"/>
</dbReference>
<dbReference type="SUPFAM" id="SSF55447">
    <property type="entry name" value="CO dehydrogenase flavoprotein C-terminal domain-like"/>
    <property type="match status" value="1"/>
</dbReference>
<organism evidence="2 3">
    <name type="scientific">Shewanella benthica</name>
    <dbReference type="NCBI Taxonomy" id="43661"/>
    <lineage>
        <taxon>Bacteria</taxon>
        <taxon>Pseudomonadati</taxon>
        <taxon>Pseudomonadota</taxon>
        <taxon>Gammaproteobacteria</taxon>
        <taxon>Alteromonadales</taxon>
        <taxon>Shewanellaceae</taxon>
        <taxon>Shewanella</taxon>
    </lineage>
</organism>
<dbReference type="NCBIfam" id="TIGR03312">
    <property type="entry name" value="Se_sel_red_FAD"/>
    <property type="match status" value="1"/>
</dbReference>
<dbReference type="Proteomes" id="UP000250123">
    <property type="component" value="Chromosome SHEWBE"/>
</dbReference>
<dbReference type="InterPro" id="IPR017698">
    <property type="entry name" value="Molybdo-cont_Rdtase_FAD-bd_su"/>
</dbReference>
<dbReference type="Gene3D" id="3.30.390.50">
    <property type="entry name" value="CO dehydrogenase flavoprotein, C-terminal domain"/>
    <property type="match status" value="1"/>
</dbReference>
<dbReference type="InterPro" id="IPR016166">
    <property type="entry name" value="FAD-bd_PCMH"/>
</dbReference>
<reference evidence="3" key="1">
    <citation type="submission" date="2018-06" db="EMBL/GenBank/DDBJ databases">
        <authorList>
            <person name="Cea G.-C."/>
            <person name="William W."/>
        </authorList>
    </citation>
    <scope>NUCLEOTIDE SEQUENCE [LARGE SCALE GENOMIC DNA]</scope>
    <source>
        <strain evidence="3">DB21MT-2</strain>
    </source>
</reference>
<dbReference type="GO" id="GO:0016491">
    <property type="term" value="F:oxidoreductase activity"/>
    <property type="evidence" value="ECO:0007669"/>
    <property type="project" value="InterPro"/>
</dbReference>
<dbReference type="SUPFAM" id="SSF56176">
    <property type="entry name" value="FAD-binding/transporter-associated domain-like"/>
    <property type="match status" value="1"/>
</dbReference>
<dbReference type="PROSITE" id="PS51387">
    <property type="entry name" value="FAD_PCMH"/>
    <property type="match status" value="1"/>
</dbReference>
<name>A0A330M6V2_9GAMM</name>
<accession>A0A330M6V2</accession>
<dbReference type="SMART" id="SM01092">
    <property type="entry name" value="CO_deh_flav_C"/>
    <property type="match status" value="1"/>
</dbReference>
<dbReference type="EMBL" id="LS483452">
    <property type="protein sequence ID" value="SQH77695.1"/>
    <property type="molecule type" value="Genomic_DNA"/>
</dbReference>
<dbReference type="OrthoDB" id="6198291at2"/>
<dbReference type="InterPro" id="IPR036318">
    <property type="entry name" value="FAD-bd_PCMH-like_sf"/>
</dbReference>
<feature type="domain" description="FAD-binding PCMH-type" evidence="1">
    <location>
        <begin position="1"/>
        <end position="159"/>
    </location>
</feature>
<dbReference type="AlphaFoldDB" id="A0A330M6V2"/>
<proteinExistence type="predicted"/>
<gene>
    <name evidence="2" type="primary">ygfM</name>
    <name evidence="2" type="ORF">SHEWBE_3732</name>
</gene>
<dbReference type="Pfam" id="PF00941">
    <property type="entry name" value="FAD_binding_5"/>
    <property type="match status" value="1"/>
</dbReference>
<dbReference type="Gene3D" id="3.30.465.10">
    <property type="match status" value="1"/>
</dbReference>
<dbReference type="InterPro" id="IPR051312">
    <property type="entry name" value="Diverse_Substr_Oxidored"/>
</dbReference>
<dbReference type="InterPro" id="IPR036683">
    <property type="entry name" value="CO_DH_flav_C_dom_sf"/>
</dbReference>
<protein>
    <submittedName>
        <fullName evidence="2">Putative oxidoreductase</fullName>
    </submittedName>
</protein>
<dbReference type="KEGG" id="sbk:SHEWBE_3732"/>
<evidence type="ECO:0000313" key="3">
    <source>
        <dbReference type="Proteomes" id="UP000250123"/>
    </source>
</evidence>
<dbReference type="RefSeq" id="WP_112353486.1">
    <property type="nucleotide sequence ID" value="NZ_LS483452.1"/>
</dbReference>
<dbReference type="PANTHER" id="PTHR42659">
    <property type="entry name" value="XANTHINE DEHYDROGENASE SUBUNIT C-RELATED"/>
    <property type="match status" value="1"/>
</dbReference>
<dbReference type="InterPro" id="IPR005107">
    <property type="entry name" value="CO_DH_flav_C"/>
</dbReference>
<dbReference type="InterPro" id="IPR016169">
    <property type="entry name" value="FAD-bd_PCMH_sub2"/>
</dbReference>
<evidence type="ECO:0000259" key="1">
    <source>
        <dbReference type="PROSITE" id="PS51387"/>
    </source>
</evidence>
<dbReference type="GO" id="GO:0071949">
    <property type="term" value="F:FAD binding"/>
    <property type="evidence" value="ECO:0007669"/>
    <property type="project" value="InterPro"/>
</dbReference>
<sequence length="264" mass="28825">MIEHFFKPSNTDQALNLMKEHGSNATWFAGGSKLNARPSLTKKTVAISLHNLALESIELRGNSLYIGAMCRVQSVLDHELTPYGLKQAAQFIYSKHLRNQATIGGEIAAFQEEALLLPVLIALKTRIVTAEVGEMNIEDYLESASRGLILQVVIPDVNLVCLAYNLTRSAAGLSIINAAVSLDQAGESVIAIDGVSPRRAGYSIPVRLRDIEAQKLTEEQLEKAVANSVFPEADIRGSVDYKQYISGILVTDLFAECQRLVKEA</sequence>